<feature type="coiled-coil region" evidence="1">
    <location>
        <begin position="48"/>
        <end position="131"/>
    </location>
</feature>
<dbReference type="FunFam" id="2.70.70.10:FF:000003">
    <property type="entry name" value="Murein hydrolase activator EnvC"/>
    <property type="match status" value="1"/>
</dbReference>
<keyword evidence="4" id="KW-0378">Hydrolase</keyword>
<dbReference type="Gene3D" id="2.70.70.10">
    <property type="entry name" value="Glucose Permease (Domain IIA)"/>
    <property type="match status" value="1"/>
</dbReference>
<evidence type="ECO:0000259" key="3">
    <source>
        <dbReference type="Pfam" id="PF01551"/>
    </source>
</evidence>
<evidence type="ECO:0000313" key="4">
    <source>
        <dbReference type="EMBL" id="SFU51378.1"/>
    </source>
</evidence>
<feature type="region of interest" description="Disordered" evidence="2">
    <location>
        <begin position="262"/>
        <end position="286"/>
    </location>
</feature>
<accession>A0A1I7GSF1</accession>
<gene>
    <name evidence="4" type="ORF">SAMN05216339_103144</name>
</gene>
<dbReference type="AlphaFoldDB" id="A0A1I7GSF1"/>
<evidence type="ECO:0000256" key="1">
    <source>
        <dbReference type="SAM" id="Coils"/>
    </source>
</evidence>
<feature type="domain" description="M23ase beta-sheet core" evidence="3">
    <location>
        <begin position="326"/>
        <end position="419"/>
    </location>
</feature>
<dbReference type="CDD" id="cd12797">
    <property type="entry name" value="M23_peptidase"/>
    <property type="match status" value="1"/>
</dbReference>
<dbReference type="OrthoDB" id="9784703at2"/>
<dbReference type="Pfam" id="PF01551">
    <property type="entry name" value="Peptidase_M23"/>
    <property type="match status" value="1"/>
</dbReference>
<keyword evidence="1" id="KW-0175">Coiled coil</keyword>
<dbReference type="SUPFAM" id="SSF51261">
    <property type="entry name" value="Duplicated hybrid motif"/>
    <property type="match status" value="1"/>
</dbReference>
<organism evidence="4 5">
    <name type="scientific">Nitrosomonas eutropha</name>
    <dbReference type="NCBI Taxonomy" id="916"/>
    <lineage>
        <taxon>Bacteria</taxon>
        <taxon>Pseudomonadati</taxon>
        <taxon>Pseudomonadota</taxon>
        <taxon>Betaproteobacteria</taxon>
        <taxon>Nitrosomonadales</taxon>
        <taxon>Nitrosomonadaceae</taxon>
        <taxon>Nitrosomonas</taxon>
    </lineage>
</organism>
<evidence type="ECO:0000313" key="5">
    <source>
        <dbReference type="Proteomes" id="UP000183926"/>
    </source>
</evidence>
<proteinExistence type="predicted"/>
<dbReference type="PANTHER" id="PTHR21666:SF270">
    <property type="entry name" value="MUREIN HYDROLASE ACTIVATOR ENVC"/>
    <property type="match status" value="1"/>
</dbReference>
<dbReference type="PANTHER" id="PTHR21666">
    <property type="entry name" value="PEPTIDASE-RELATED"/>
    <property type="match status" value="1"/>
</dbReference>
<name>A0A1I7GSF1_9PROT</name>
<dbReference type="InterPro" id="IPR011055">
    <property type="entry name" value="Dup_hybrid_motif"/>
</dbReference>
<dbReference type="EMBL" id="FPBL01000003">
    <property type="protein sequence ID" value="SFU51378.1"/>
    <property type="molecule type" value="Genomic_DNA"/>
</dbReference>
<dbReference type="GO" id="GO:0004222">
    <property type="term" value="F:metalloendopeptidase activity"/>
    <property type="evidence" value="ECO:0007669"/>
    <property type="project" value="TreeGrafter"/>
</dbReference>
<dbReference type="InterPro" id="IPR050570">
    <property type="entry name" value="Cell_wall_metabolism_enzyme"/>
</dbReference>
<protein>
    <submittedName>
        <fullName evidence="4">Septal ring factor EnvC, activator of murein hydrolases AmiA and AmiB</fullName>
    </submittedName>
</protein>
<evidence type="ECO:0000256" key="2">
    <source>
        <dbReference type="SAM" id="MobiDB-lite"/>
    </source>
</evidence>
<dbReference type="RefSeq" id="WP_074927713.1">
    <property type="nucleotide sequence ID" value="NZ_FPBL01000003.1"/>
</dbReference>
<reference evidence="4 5" key="1">
    <citation type="submission" date="2016-10" db="EMBL/GenBank/DDBJ databases">
        <authorList>
            <person name="de Groot N.N."/>
        </authorList>
    </citation>
    <scope>NUCLEOTIDE SEQUENCE [LARGE SCALE GENOMIC DNA]</scope>
    <source>
        <strain evidence="4 5">Nm24</strain>
    </source>
</reference>
<dbReference type="InterPro" id="IPR016047">
    <property type="entry name" value="M23ase_b-sheet_dom"/>
</dbReference>
<dbReference type="Gene3D" id="6.10.250.3150">
    <property type="match status" value="1"/>
</dbReference>
<dbReference type="Proteomes" id="UP000183926">
    <property type="component" value="Unassembled WGS sequence"/>
</dbReference>
<feature type="compositionally biased region" description="Polar residues" evidence="2">
    <location>
        <begin position="270"/>
        <end position="282"/>
    </location>
</feature>
<sequence length="426" mass="48696">MFAGFITDFTSAPHYFPGKGKILPKAVYLLLLINIFSSPLLYAIPQTNRDNQKQLHDLRTRIDILQKDLTDKESSKIRAADALRDSERLISDLHNKLSQLTHQQKNAQDKLARLQNKSAQLQDKASAGQTQFGKLIYYQHLTKHREYLQLLFKQQDPDKATRNFYYYRYIAQARSNNIDNLRNQLADLDTLAHASRIQNQSLEQIRNEQLYQKQQLELEKNRRSEILASLSKEVSRQQKKIDELKQDEQRLSKLIEKLNKQLARKKSAPIKSNSKNNKSALRNNKLPDAIEQKGSFAALKGKLRLPVRGELTNHFGSPRENGGIKWQGLFIRSSGGNEVKAIASGEVIFSDWLRGFGNLMILDHGNHYMSLYGNNEAIYKRVGNKVKSGDTIAIVGNSGGNAESGLYFELRYQGKPFDPLSWVKIE</sequence>